<reference evidence="2" key="2">
    <citation type="journal article" date="2018" name="Mol. Plant Microbe Interact.">
        <title>Genome sequence resources for the wheat stripe rust pathogen (Puccinia striiformis f. sp. tritici) and the barley stripe rust pathogen (Puccinia striiformis f. sp. hordei).</title>
        <authorList>
            <person name="Xia C."/>
            <person name="Wang M."/>
            <person name="Yin C."/>
            <person name="Cornejo O.E."/>
            <person name="Hulbert S.H."/>
            <person name="Chen X."/>
        </authorList>
    </citation>
    <scope>NUCLEOTIDE SEQUENCE [LARGE SCALE GENOMIC DNA]</scope>
    <source>
        <strain evidence="2">93-210</strain>
    </source>
</reference>
<organism evidence="1 2">
    <name type="scientific">Puccinia striiformis f. sp. tritici</name>
    <dbReference type="NCBI Taxonomy" id="168172"/>
    <lineage>
        <taxon>Eukaryota</taxon>
        <taxon>Fungi</taxon>
        <taxon>Dikarya</taxon>
        <taxon>Basidiomycota</taxon>
        <taxon>Pucciniomycotina</taxon>
        <taxon>Pucciniomycetes</taxon>
        <taxon>Pucciniales</taxon>
        <taxon>Pucciniaceae</taxon>
        <taxon>Puccinia</taxon>
    </lineage>
</organism>
<accession>A0ACC0EHX7</accession>
<dbReference type="Proteomes" id="UP001060170">
    <property type="component" value="Chromosome 6"/>
</dbReference>
<proteinExistence type="predicted"/>
<keyword evidence="2" id="KW-1185">Reference proteome</keyword>
<protein>
    <submittedName>
        <fullName evidence="1">Uncharacterized protein</fullName>
    </submittedName>
</protein>
<dbReference type="EMBL" id="CM045870">
    <property type="protein sequence ID" value="KAI7954055.1"/>
    <property type="molecule type" value="Genomic_DNA"/>
</dbReference>
<evidence type="ECO:0000313" key="2">
    <source>
        <dbReference type="Proteomes" id="UP001060170"/>
    </source>
</evidence>
<reference evidence="1 2" key="3">
    <citation type="journal article" date="2022" name="Microbiol. Spectr.">
        <title>Folding features and dynamics of 3D genome architecture in plant fungal pathogens.</title>
        <authorList>
            <person name="Xia C."/>
        </authorList>
    </citation>
    <scope>NUCLEOTIDE SEQUENCE [LARGE SCALE GENOMIC DNA]</scope>
    <source>
        <strain evidence="1 2">93-210</strain>
    </source>
</reference>
<comment type="caution">
    <text evidence="1">The sequence shown here is derived from an EMBL/GenBank/DDBJ whole genome shotgun (WGS) entry which is preliminary data.</text>
</comment>
<gene>
    <name evidence="1" type="ORF">MJO28_006602</name>
</gene>
<evidence type="ECO:0000313" key="1">
    <source>
        <dbReference type="EMBL" id="KAI7954055.1"/>
    </source>
</evidence>
<reference evidence="2" key="1">
    <citation type="journal article" date="2018" name="BMC Genomics">
        <title>Genomic insights into host adaptation between the wheat stripe rust pathogen (Puccinia striiformis f. sp. tritici) and the barley stripe rust pathogen (Puccinia striiformis f. sp. hordei).</title>
        <authorList>
            <person name="Xia C."/>
            <person name="Wang M."/>
            <person name="Yin C."/>
            <person name="Cornejo O.E."/>
            <person name="Hulbert S.H."/>
            <person name="Chen X."/>
        </authorList>
    </citation>
    <scope>NUCLEOTIDE SEQUENCE [LARGE SCALE GENOMIC DNA]</scope>
    <source>
        <strain evidence="2">93-210</strain>
    </source>
</reference>
<sequence length="87" mass="9294">MGVGTLGKIIDVDHVIVSSATGLEHYVNILSFVEKELLEPGRSVPLHHKGMSVEEMGSKPPKGVILYGQPGARKTLLAKAVPHQISV</sequence>
<name>A0ACC0EHX7_9BASI</name>